<dbReference type="EMBL" id="JAGSPN010000007">
    <property type="protein sequence ID" value="MBR7782704.1"/>
    <property type="molecule type" value="Genomic_DNA"/>
</dbReference>
<dbReference type="RefSeq" id="WP_212688009.1">
    <property type="nucleotide sequence ID" value="NZ_JAGSPN010000007.1"/>
</dbReference>
<dbReference type="Pfam" id="PF05489">
    <property type="entry name" value="Phage_tail_X"/>
    <property type="match status" value="1"/>
</dbReference>
<evidence type="ECO:0000313" key="2">
    <source>
        <dbReference type="Proteomes" id="UP000680067"/>
    </source>
</evidence>
<name>A0A941DN55_9BURK</name>
<dbReference type="InterPro" id="IPR008861">
    <property type="entry name" value="GpX-like"/>
</dbReference>
<evidence type="ECO:0000313" key="1">
    <source>
        <dbReference type="EMBL" id="MBR7782704.1"/>
    </source>
</evidence>
<dbReference type="Proteomes" id="UP000680067">
    <property type="component" value="Unassembled WGS sequence"/>
</dbReference>
<gene>
    <name evidence="1" type="ORF">KDM89_11160</name>
</gene>
<keyword evidence="2" id="KW-1185">Reference proteome</keyword>
<dbReference type="AlphaFoldDB" id="A0A941DN55"/>
<sequence length="68" mass="7439">MQVTTRQNDTLDLLCWRHLGAASGVVEQTLKLNPGIADHGTILPTGITVTLPQQAARVSTKKMINLWD</sequence>
<accession>A0A941DN55</accession>
<protein>
    <submittedName>
        <fullName evidence="1">Tail protein X</fullName>
    </submittedName>
</protein>
<reference evidence="1" key="1">
    <citation type="submission" date="2021-04" db="EMBL/GenBank/DDBJ databases">
        <title>novel species isolated from subtropical streams in China.</title>
        <authorList>
            <person name="Lu H."/>
        </authorList>
    </citation>
    <scope>NUCLEOTIDE SEQUENCE</scope>
    <source>
        <strain evidence="1">LFS511W</strain>
    </source>
</reference>
<comment type="caution">
    <text evidence="1">The sequence shown here is derived from an EMBL/GenBank/DDBJ whole genome shotgun (WGS) entry which is preliminary data.</text>
</comment>
<proteinExistence type="predicted"/>
<organism evidence="1 2">
    <name type="scientific">Undibacterium luofuense</name>
    <dbReference type="NCBI Taxonomy" id="2828733"/>
    <lineage>
        <taxon>Bacteria</taxon>
        <taxon>Pseudomonadati</taxon>
        <taxon>Pseudomonadota</taxon>
        <taxon>Betaproteobacteria</taxon>
        <taxon>Burkholderiales</taxon>
        <taxon>Oxalobacteraceae</taxon>
        <taxon>Undibacterium</taxon>
    </lineage>
</organism>